<keyword evidence="3 10" id="KW-0328">Glycosyltransferase</keyword>
<evidence type="ECO:0000313" key="13">
    <source>
        <dbReference type="EMBL" id="GFH62483.1"/>
    </source>
</evidence>
<feature type="binding site" evidence="10">
    <location>
        <position position="122"/>
    </location>
    <ligand>
        <name>UDP-N-acetyl-alpha-D-glucosamine</name>
        <dbReference type="ChEBI" id="CHEBI:57705"/>
    </ligand>
</feature>
<protein>
    <recommendedName>
        <fullName evidence="10">UDP-N-acetylglucosamine--N-acetylmuramyl-(pentapeptide) pyrophosphoryl-undecaprenol N-acetylglucosamine transferase</fullName>
        <ecNumber evidence="10">2.4.1.227</ecNumber>
    </recommendedName>
    <alternativeName>
        <fullName evidence="10">Undecaprenyl-PP-MurNAc-pentapeptide-UDPGlcNAc GlcNAc transferase</fullName>
    </alternativeName>
</protein>
<dbReference type="GO" id="GO:0050511">
    <property type="term" value="F:undecaprenyldiphospho-muramoylpentapeptide beta-N-acetylglucosaminyltransferase activity"/>
    <property type="evidence" value="ECO:0007669"/>
    <property type="project" value="UniProtKB-UniRule"/>
</dbReference>
<organism evidence="13 14">
    <name type="scientific">Candidatus Desulfovibrio kirbyi</name>
    <dbReference type="NCBI Taxonomy" id="2696086"/>
    <lineage>
        <taxon>Bacteria</taxon>
        <taxon>Pseudomonadati</taxon>
        <taxon>Thermodesulfobacteriota</taxon>
        <taxon>Desulfovibrionia</taxon>
        <taxon>Desulfovibrionales</taxon>
        <taxon>Desulfovibrionaceae</taxon>
        <taxon>Desulfovibrio</taxon>
    </lineage>
</organism>
<comment type="subcellular location">
    <subcellularLocation>
        <location evidence="10">Cell membrane</location>
        <topology evidence="10">Peripheral membrane protein</topology>
        <orientation evidence="10">Cytoplasmic side</orientation>
    </subcellularLocation>
</comment>
<dbReference type="EC" id="2.4.1.227" evidence="10"/>
<proteinExistence type="inferred from homology"/>
<evidence type="ECO:0000256" key="6">
    <source>
        <dbReference type="ARBA" id="ARBA00022984"/>
    </source>
</evidence>
<keyword evidence="8 10" id="KW-0131">Cell cycle</keyword>
<dbReference type="GO" id="GO:0005975">
    <property type="term" value="P:carbohydrate metabolic process"/>
    <property type="evidence" value="ECO:0007669"/>
    <property type="project" value="InterPro"/>
</dbReference>
<gene>
    <name evidence="10 13" type="primary">murG</name>
    <name evidence="13" type="ORF">ZNDK_0254</name>
</gene>
<feature type="binding site" evidence="10">
    <location>
        <position position="162"/>
    </location>
    <ligand>
        <name>UDP-N-acetyl-alpha-D-glucosamine</name>
        <dbReference type="ChEBI" id="CHEBI:57705"/>
    </ligand>
</feature>
<dbReference type="PANTHER" id="PTHR21015:SF22">
    <property type="entry name" value="GLYCOSYLTRANSFERASE"/>
    <property type="match status" value="1"/>
</dbReference>
<dbReference type="InterPro" id="IPR006009">
    <property type="entry name" value="GlcNAc_MurG"/>
</dbReference>
<dbReference type="CDD" id="cd03785">
    <property type="entry name" value="GT28_MurG"/>
    <property type="match status" value="1"/>
</dbReference>
<comment type="caution">
    <text evidence="13">The sequence shown here is derived from an EMBL/GenBank/DDBJ whole genome shotgun (WGS) entry which is preliminary data.</text>
</comment>
<sequence>MDKILLTGGGTGGHVFPALAVAEELRHQNAVLLFVGSRYGPEARLVKARGIAFEGLPVRGFLGRGLRSLDAAARMCFAVCRALCIVRRFKPAMVAGFGGYAAFAPMLAASLLGVPCILHEQNAAGGMSNRILARLARRVCLSMPGTEGFASDKCVVTGNPVRDAVCEIGRRPRCHTGKNLLVLGGSQGSRALNTVMPEILPVLKAANVAVRHQSGSADEQAVRAAYINAGYEGSVVVPFIEDMGEAYAWADLALCRSGASTVAELCVVALPSVLVPFPQAIHDHQTKNARLLESAGAAVFLPERELRERDLGGLIVDILENSGYRAKMSAAALGMGKPDAAARVVAALRETRAA</sequence>
<comment type="similarity">
    <text evidence="10">Belongs to the glycosyltransferase 28 family. MurG subfamily.</text>
</comment>
<keyword evidence="4 10" id="KW-0808">Transferase</keyword>
<dbReference type="PANTHER" id="PTHR21015">
    <property type="entry name" value="UDP-N-ACETYLGLUCOSAMINE--N-ACETYLMURAMYL-(PENTAPEPTIDE) PYROPHOSPHORYL-UNDECAPRENOL N-ACETYLGLUCOSAMINE TRANSFERASE 1"/>
    <property type="match status" value="1"/>
</dbReference>
<feature type="binding site" evidence="10">
    <location>
        <position position="240"/>
    </location>
    <ligand>
        <name>UDP-N-acetyl-alpha-D-glucosamine</name>
        <dbReference type="ChEBI" id="CHEBI:57705"/>
    </ligand>
</feature>
<evidence type="ECO:0000256" key="4">
    <source>
        <dbReference type="ARBA" id="ARBA00022679"/>
    </source>
</evidence>
<accession>A0A6L2R4N2</accession>
<feature type="binding site" evidence="10">
    <location>
        <position position="186"/>
    </location>
    <ligand>
        <name>UDP-N-acetyl-alpha-D-glucosamine</name>
        <dbReference type="ChEBI" id="CHEBI:57705"/>
    </ligand>
</feature>
<name>A0A6L2R4N2_9BACT</name>
<dbReference type="GO" id="GO:0071555">
    <property type="term" value="P:cell wall organization"/>
    <property type="evidence" value="ECO:0007669"/>
    <property type="project" value="UniProtKB-KW"/>
</dbReference>
<dbReference type="GO" id="GO:0008360">
    <property type="term" value="P:regulation of cell shape"/>
    <property type="evidence" value="ECO:0007669"/>
    <property type="project" value="UniProtKB-KW"/>
</dbReference>
<feature type="domain" description="Glycosyl transferase family 28 C-terminal" evidence="12">
    <location>
        <begin position="180"/>
        <end position="343"/>
    </location>
</feature>
<dbReference type="UniPathway" id="UPA00219"/>
<reference evidence="13 14" key="1">
    <citation type="journal article" date="2020" name="ISME J.">
        <title>Parallel Reductive Genome Evolution in Desulfovibrio Ectosymbionts Independently Acquired by Trichonympha Protists in the Termite Gut.</title>
        <authorList>
            <person name="Takeuchi M."/>
            <person name="Kuwahara H."/>
            <person name="Murakami T."/>
            <person name="Takahashi K."/>
            <person name="Kajitani R."/>
            <person name="Toyoda A."/>
            <person name="Itoh T."/>
            <person name="Ohkuma M."/>
            <person name="Hongoh Y."/>
        </authorList>
    </citation>
    <scope>NUCLEOTIDE SEQUENCE [LARGE SCALE GENOMIC DNA]</scope>
    <source>
        <strain evidence="13">ZnDsv-02</strain>
    </source>
</reference>
<keyword evidence="6 10" id="KW-0573">Peptidoglycan synthesis</keyword>
<dbReference type="NCBIfam" id="TIGR01133">
    <property type="entry name" value="murG"/>
    <property type="match status" value="1"/>
</dbReference>
<dbReference type="GO" id="GO:0009252">
    <property type="term" value="P:peptidoglycan biosynthetic process"/>
    <property type="evidence" value="ECO:0007669"/>
    <property type="project" value="UniProtKB-UniRule"/>
</dbReference>
<dbReference type="Proteomes" id="UP000505077">
    <property type="component" value="Unassembled WGS sequence"/>
</dbReference>
<evidence type="ECO:0000256" key="2">
    <source>
        <dbReference type="ARBA" id="ARBA00022618"/>
    </source>
</evidence>
<evidence type="ECO:0000313" key="14">
    <source>
        <dbReference type="Proteomes" id="UP000505077"/>
    </source>
</evidence>
<feature type="domain" description="Glycosyltransferase family 28 N-terminal" evidence="11">
    <location>
        <begin position="4"/>
        <end position="139"/>
    </location>
</feature>
<evidence type="ECO:0000256" key="9">
    <source>
        <dbReference type="ARBA" id="ARBA00023316"/>
    </source>
</evidence>
<keyword evidence="7 10" id="KW-0472">Membrane</keyword>
<evidence type="ECO:0000256" key="1">
    <source>
        <dbReference type="ARBA" id="ARBA00022475"/>
    </source>
</evidence>
<comment type="catalytic activity">
    <reaction evidence="10">
        <text>di-trans,octa-cis-undecaprenyl diphospho-N-acetyl-alpha-D-muramoyl-L-alanyl-D-glutamyl-meso-2,6-diaminopimeloyl-D-alanyl-D-alanine + UDP-N-acetyl-alpha-D-glucosamine = di-trans,octa-cis-undecaprenyl diphospho-[N-acetyl-alpha-D-glucosaminyl-(1-&gt;4)]-N-acetyl-alpha-D-muramoyl-L-alanyl-D-glutamyl-meso-2,6-diaminopimeloyl-D-alanyl-D-alanine + UDP + H(+)</text>
        <dbReference type="Rhea" id="RHEA:31227"/>
        <dbReference type="ChEBI" id="CHEBI:15378"/>
        <dbReference type="ChEBI" id="CHEBI:57705"/>
        <dbReference type="ChEBI" id="CHEBI:58223"/>
        <dbReference type="ChEBI" id="CHEBI:61387"/>
        <dbReference type="ChEBI" id="CHEBI:61388"/>
        <dbReference type="EC" id="2.4.1.227"/>
    </reaction>
</comment>
<comment type="function">
    <text evidence="10">Cell wall formation. Catalyzes the transfer of a GlcNAc subunit on undecaprenyl-pyrophosphoryl-MurNAc-pentapeptide (lipid intermediate I) to form undecaprenyl-pyrophosphoryl-MurNAc-(pentapeptide)GlcNAc (lipid intermediate II).</text>
</comment>
<comment type="pathway">
    <text evidence="10">Cell wall biogenesis; peptidoglycan biosynthesis.</text>
</comment>
<keyword evidence="2 10" id="KW-0132">Cell division</keyword>
<evidence type="ECO:0000256" key="7">
    <source>
        <dbReference type="ARBA" id="ARBA00023136"/>
    </source>
</evidence>
<comment type="caution">
    <text evidence="10">Lacks conserved residue(s) required for the propagation of feature annotation.</text>
</comment>
<dbReference type="HAMAP" id="MF_00033">
    <property type="entry name" value="MurG"/>
    <property type="match status" value="1"/>
</dbReference>
<dbReference type="Gene3D" id="3.40.50.2000">
    <property type="entry name" value="Glycogen Phosphorylase B"/>
    <property type="match status" value="2"/>
</dbReference>
<keyword evidence="5 10" id="KW-0133">Cell shape</keyword>
<dbReference type="GO" id="GO:0051301">
    <property type="term" value="P:cell division"/>
    <property type="evidence" value="ECO:0007669"/>
    <property type="project" value="UniProtKB-KW"/>
</dbReference>
<dbReference type="Pfam" id="PF03033">
    <property type="entry name" value="Glyco_transf_28"/>
    <property type="match status" value="1"/>
</dbReference>
<feature type="binding site" evidence="10">
    <location>
        <position position="285"/>
    </location>
    <ligand>
        <name>UDP-N-acetyl-alpha-D-glucosamine</name>
        <dbReference type="ChEBI" id="CHEBI:57705"/>
    </ligand>
</feature>
<dbReference type="GO" id="GO:0005886">
    <property type="term" value="C:plasma membrane"/>
    <property type="evidence" value="ECO:0007669"/>
    <property type="project" value="UniProtKB-SubCell"/>
</dbReference>
<feature type="binding site" evidence="10">
    <location>
        <begin position="11"/>
        <end position="13"/>
    </location>
    <ligand>
        <name>UDP-N-acetyl-alpha-D-glucosamine</name>
        <dbReference type="ChEBI" id="CHEBI:57705"/>
    </ligand>
</feature>
<dbReference type="AlphaFoldDB" id="A0A6L2R4N2"/>
<evidence type="ECO:0000256" key="3">
    <source>
        <dbReference type="ARBA" id="ARBA00022676"/>
    </source>
</evidence>
<evidence type="ECO:0000259" key="12">
    <source>
        <dbReference type="Pfam" id="PF04101"/>
    </source>
</evidence>
<dbReference type="SUPFAM" id="SSF53756">
    <property type="entry name" value="UDP-Glycosyltransferase/glycogen phosphorylase"/>
    <property type="match status" value="1"/>
</dbReference>
<dbReference type="Pfam" id="PF04101">
    <property type="entry name" value="Glyco_tran_28_C"/>
    <property type="match status" value="1"/>
</dbReference>
<evidence type="ECO:0000256" key="8">
    <source>
        <dbReference type="ARBA" id="ARBA00023306"/>
    </source>
</evidence>
<dbReference type="EMBL" id="BLLL01000002">
    <property type="protein sequence ID" value="GFH62483.1"/>
    <property type="molecule type" value="Genomic_DNA"/>
</dbReference>
<evidence type="ECO:0000256" key="5">
    <source>
        <dbReference type="ARBA" id="ARBA00022960"/>
    </source>
</evidence>
<keyword evidence="9 10" id="KW-0961">Cell wall biogenesis/degradation</keyword>
<evidence type="ECO:0000259" key="11">
    <source>
        <dbReference type="Pfam" id="PF03033"/>
    </source>
</evidence>
<dbReference type="InterPro" id="IPR007235">
    <property type="entry name" value="Glyco_trans_28_C"/>
</dbReference>
<keyword evidence="1 10" id="KW-1003">Cell membrane</keyword>
<evidence type="ECO:0000256" key="10">
    <source>
        <dbReference type="HAMAP-Rule" id="MF_00033"/>
    </source>
</evidence>
<dbReference type="InterPro" id="IPR004276">
    <property type="entry name" value="GlycoTrans_28_N"/>
</dbReference>